<dbReference type="InterPro" id="IPR023827">
    <property type="entry name" value="Peptidase_S8_Asp-AS"/>
</dbReference>
<dbReference type="PROSITE" id="PS00138">
    <property type="entry name" value="SUBTILASE_SER"/>
    <property type="match status" value="1"/>
</dbReference>
<dbReference type="GO" id="GO:0005615">
    <property type="term" value="C:extracellular space"/>
    <property type="evidence" value="ECO:0007669"/>
    <property type="project" value="TreeGrafter"/>
</dbReference>
<evidence type="ECO:0000259" key="7">
    <source>
        <dbReference type="Pfam" id="PF00082"/>
    </source>
</evidence>
<dbReference type="InterPro" id="IPR023828">
    <property type="entry name" value="Peptidase_S8_Ser-AS"/>
</dbReference>
<dbReference type="InterPro" id="IPR050131">
    <property type="entry name" value="Peptidase_S8_subtilisin-like"/>
</dbReference>
<reference evidence="9 10" key="2">
    <citation type="submission" date="2014-03" db="EMBL/GenBank/DDBJ databases">
        <title>The Genome Sequence of Anncaliia algerae insect isolate PRA339.</title>
        <authorList>
            <consortium name="The Broad Institute Genome Sequencing Platform"/>
            <consortium name="The Broad Institute Genome Sequencing Center for Infectious Disease"/>
            <person name="Cuomo C."/>
            <person name="Becnel J."/>
            <person name="Sanscrainte N."/>
            <person name="Walker B."/>
            <person name="Young S.K."/>
            <person name="Zeng Q."/>
            <person name="Gargeya S."/>
            <person name="Fitzgerald M."/>
            <person name="Haas B."/>
            <person name="Abouelleil A."/>
            <person name="Alvarado L."/>
            <person name="Arachchi H.M."/>
            <person name="Berlin A.M."/>
            <person name="Chapman S.B."/>
            <person name="Dewar J."/>
            <person name="Goldberg J."/>
            <person name="Griggs A."/>
            <person name="Gujja S."/>
            <person name="Hansen M."/>
            <person name="Howarth C."/>
            <person name="Imamovic A."/>
            <person name="Larimer J."/>
            <person name="McCowan C."/>
            <person name="Murphy C."/>
            <person name="Neiman D."/>
            <person name="Pearson M."/>
            <person name="Priest M."/>
            <person name="Roberts A."/>
            <person name="Saif S."/>
            <person name="Shea T."/>
            <person name="Sisk P."/>
            <person name="Sykes S."/>
            <person name="Wortman J."/>
            <person name="Nusbaum C."/>
            <person name="Birren B."/>
        </authorList>
    </citation>
    <scope>NUCLEOTIDE SEQUENCE [LARGE SCALE GENOMIC DNA]</scope>
    <source>
        <strain evidence="9 10">PRA339</strain>
    </source>
</reference>
<gene>
    <name evidence="9" type="ORF">H312_03419</name>
</gene>
<accession>A0A059EWS5</accession>
<dbReference type="InterPro" id="IPR015500">
    <property type="entry name" value="Peptidase_S8_subtilisin-rel"/>
</dbReference>
<evidence type="ECO:0000256" key="3">
    <source>
        <dbReference type="ARBA" id="ARBA00022801"/>
    </source>
</evidence>
<dbReference type="STRING" id="1288291.A0A059EWS5"/>
<dbReference type="InterPro" id="IPR000209">
    <property type="entry name" value="Peptidase_S8/S53_dom"/>
</dbReference>
<keyword evidence="3 5" id="KW-0378">Hydrolase</keyword>
<dbReference type="PANTHER" id="PTHR43806:SF11">
    <property type="entry name" value="CEREVISIN-RELATED"/>
    <property type="match status" value="1"/>
</dbReference>
<dbReference type="CDD" id="cd04077">
    <property type="entry name" value="Peptidases_S8_PCSK9_ProteinaseK_like"/>
    <property type="match status" value="1"/>
</dbReference>
<keyword evidence="10" id="KW-1185">Reference proteome</keyword>
<dbReference type="InterPro" id="IPR010259">
    <property type="entry name" value="S8pro/Inhibitor_I9"/>
</dbReference>
<protein>
    <submittedName>
        <fullName evidence="9">Uncharacterized protein</fullName>
    </submittedName>
</protein>
<evidence type="ECO:0000256" key="5">
    <source>
        <dbReference type="PROSITE-ProRule" id="PRU01240"/>
    </source>
</evidence>
<dbReference type="EMBL" id="KK365329">
    <property type="protein sequence ID" value="KCZ79194.1"/>
    <property type="molecule type" value="Genomic_DNA"/>
</dbReference>
<dbReference type="VEuPathDB" id="MicrosporidiaDB:H312_03419"/>
<name>A0A059EWS5_9MICR</name>
<evidence type="ECO:0000256" key="1">
    <source>
        <dbReference type="ARBA" id="ARBA00011073"/>
    </source>
</evidence>
<dbReference type="Pfam" id="PF00082">
    <property type="entry name" value="Peptidase_S8"/>
    <property type="match status" value="1"/>
</dbReference>
<keyword evidence="4 5" id="KW-0720">Serine protease</keyword>
<sequence>MLLFLVNALCNSNYIVIFNTDDNENYKSVYARNLDRTVRYFSNSDSIVNTTVNGYIANLSRATAKKLRNDSSVRLVEKDKEFGIFKVADKIDVFIEEEIFLEEKKISEPWNLGRISGTPKYIAPKSAGEGVTVYVLDTGIEKDHREFKGRARMGLNLVENSPDTDENGHGTHVSGIIAGETVGVARKSELVGVKVLDKKGFGVISRVILGLDYVIREHAKKLEDFKLNLLLNQRNDTFFLRALGQVVENAKYPKTVVNMSVGGLRSKAMEFTIDYANKLGIHFSVAAGNDHDDACEYSPGSSPKVINVGASDMKNKAAFFSNFGICVDVFAPGVDIYSAWIKNTYRINSGTSMASPHVAGVMALFLSEKIYAPDDLFNQIVNDSELVVEPENNPYDNIPDSNTLLPLLSTKKLLGRIQEKSEIVEKL</sequence>
<evidence type="ECO:0000259" key="8">
    <source>
        <dbReference type="Pfam" id="PF05922"/>
    </source>
</evidence>
<dbReference type="Proteomes" id="UP000030655">
    <property type="component" value="Unassembled WGS sequence"/>
</dbReference>
<dbReference type="PROSITE" id="PS00137">
    <property type="entry name" value="SUBTILASE_HIS"/>
    <property type="match status" value="1"/>
</dbReference>
<dbReference type="GO" id="GO:0006508">
    <property type="term" value="P:proteolysis"/>
    <property type="evidence" value="ECO:0007669"/>
    <property type="project" value="UniProtKB-KW"/>
</dbReference>
<evidence type="ECO:0000313" key="9">
    <source>
        <dbReference type="EMBL" id="KCZ79194.1"/>
    </source>
</evidence>
<dbReference type="PROSITE" id="PS51892">
    <property type="entry name" value="SUBTILASE"/>
    <property type="match status" value="1"/>
</dbReference>
<dbReference type="PROSITE" id="PS00136">
    <property type="entry name" value="SUBTILASE_ASP"/>
    <property type="match status" value="1"/>
</dbReference>
<dbReference type="SUPFAM" id="SSF52743">
    <property type="entry name" value="Subtilisin-like"/>
    <property type="match status" value="1"/>
</dbReference>
<dbReference type="OrthoDB" id="206201at2759"/>
<dbReference type="Gene3D" id="3.40.50.200">
    <property type="entry name" value="Peptidase S8/S53 domain"/>
    <property type="match status" value="1"/>
</dbReference>
<dbReference type="GO" id="GO:0004252">
    <property type="term" value="F:serine-type endopeptidase activity"/>
    <property type="evidence" value="ECO:0007669"/>
    <property type="project" value="UniProtKB-UniRule"/>
</dbReference>
<dbReference type="InterPro" id="IPR022398">
    <property type="entry name" value="Peptidase_S8_His-AS"/>
</dbReference>
<dbReference type="HOGENOM" id="CLU_011263_1_6_1"/>
<evidence type="ECO:0000313" key="10">
    <source>
        <dbReference type="Proteomes" id="UP000030655"/>
    </source>
</evidence>
<evidence type="ECO:0000256" key="6">
    <source>
        <dbReference type="RuleBase" id="RU003355"/>
    </source>
</evidence>
<reference evidence="10" key="1">
    <citation type="submission" date="2013-02" db="EMBL/GenBank/DDBJ databases">
        <authorList>
            <consortium name="The Broad Institute Genome Sequencing Platform"/>
            <person name="Cuomo C."/>
            <person name="Becnel J."/>
            <person name="Sanscrainte N."/>
            <person name="Walker B."/>
            <person name="Young S.K."/>
            <person name="Zeng Q."/>
            <person name="Gargeya S."/>
            <person name="Fitzgerald M."/>
            <person name="Haas B."/>
            <person name="Abouelleil A."/>
            <person name="Alvarado L."/>
            <person name="Arachchi H.M."/>
            <person name="Berlin A.M."/>
            <person name="Chapman S.B."/>
            <person name="Dewar J."/>
            <person name="Goldberg J."/>
            <person name="Griggs A."/>
            <person name="Gujja S."/>
            <person name="Hansen M."/>
            <person name="Howarth C."/>
            <person name="Imamovic A."/>
            <person name="Larimer J."/>
            <person name="McCowan C."/>
            <person name="Murphy C."/>
            <person name="Neiman D."/>
            <person name="Pearson M."/>
            <person name="Priest M."/>
            <person name="Roberts A."/>
            <person name="Saif S."/>
            <person name="Shea T."/>
            <person name="Sisk P."/>
            <person name="Sykes S."/>
            <person name="Wortman J."/>
            <person name="Nusbaum C."/>
            <person name="Birren B."/>
        </authorList>
    </citation>
    <scope>NUCLEOTIDE SEQUENCE [LARGE SCALE GENOMIC DNA]</scope>
    <source>
        <strain evidence="10">PRA339</strain>
    </source>
</reference>
<keyword evidence="2 5" id="KW-0645">Protease</keyword>
<dbReference type="FunFam" id="3.40.50.200:FF:000007">
    <property type="entry name" value="Subtilisin-like serine protease"/>
    <property type="match status" value="1"/>
</dbReference>
<evidence type="ECO:0000256" key="4">
    <source>
        <dbReference type="ARBA" id="ARBA00022825"/>
    </source>
</evidence>
<feature type="active site" description="Charge relay system" evidence="5">
    <location>
        <position position="352"/>
    </location>
</feature>
<proteinExistence type="inferred from homology"/>
<feature type="domain" description="Peptidase S8/S53" evidence="7">
    <location>
        <begin position="128"/>
        <end position="373"/>
    </location>
</feature>
<dbReference type="PANTHER" id="PTHR43806">
    <property type="entry name" value="PEPTIDASE S8"/>
    <property type="match status" value="1"/>
</dbReference>
<feature type="active site" description="Charge relay system" evidence="5">
    <location>
        <position position="169"/>
    </location>
</feature>
<dbReference type="AlphaFoldDB" id="A0A059EWS5"/>
<dbReference type="SUPFAM" id="SSF54897">
    <property type="entry name" value="Protease propeptides/inhibitors"/>
    <property type="match status" value="1"/>
</dbReference>
<dbReference type="Pfam" id="PF05922">
    <property type="entry name" value="Inhibitor_I9"/>
    <property type="match status" value="1"/>
</dbReference>
<evidence type="ECO:0000256" key="2">
    <source>
        <dbReference type="ARBA" id="ARBA00022670"/>
    </source>
</evidence>
<dbReference type="InterPro" id="IPR034193">
    <property type="entry name" value="PCSK9_ProteinaseK-like"/>
</dbReference>
<dbReference type="InterPro" id="IPR036852">
    <property type="entry name" value="Peptidase_S8/S53_dom_sf"/>
</dbReference>
<dbReference type="PRINTS" id="PR00723">
    <property type="entry name" value="SUBTILISIN"/>
</dbReference>
<comment type="similarity">
    <text evidence="1 5 6">Belongs to the peptidase S8 family.</text>
</comment>
<feature type="active site" description="Charge relay system" evidence="5">
    <location>
        <position position="137"/>
    </location>
</feature>
<feature type="domain" description="Inhibitor I9" evidence="8">
    <location>
        <begin position="42"/>
        <end position="81"/>
    </location>
</feature>
<organism evidence="9 10">
    <name type="scientific">Anncaliia algerae PRA339</name>
    <dbReference type="NCBI Taxonomy" id="1288291"/>
    <lineage>
        <taxon>Eukaryota</taxon>
        <taxon>Fungi</taxon>
        <taxon>Fungi incertae sedis</taxon>
        <taxon>Microsporidia</taxon>
        <taxon>Tubulinosematoidea</taxon>
        <taxon>Tubulinosematidae</taxon>
        <taxon>Anncaliia</taxon>
    </lineage>
</organism>